<dbReference type="EMBL" id="JAKFHA010000025">
    <property type="protein sequence ID" value="MCF2531581.1"/>
    <property type="molecule type" value="Genomic_DNA"/>
</dbReference>
<feature type="transmembrane region" description="Helical" evidence="6">
    <location>
        <begin position="91"/>
        <end position="110"/>
    </location>
</feature>
<dbReference type="Pfam" id="PF07690">
    <property type="entry name" value="MFS_1"/>
    <property type="match status" value="1"/>
</dbReference>
<evidence type="ECO:0000256" key="3">
    <source>
        <dbReference type="ARBA" id="ARBA00022989"/>
    </source>
</evidence>
<feature type="transmembrane region" description="Helical" evidence="6">
    <location>
        <begin position="448"/>
        <end position="468"/>
    </location>
</feature>
<evidence type="ECO:0000256" key="6">
    <source>
        <dbReference type="SAM" id="Phobius"/>
    </source>
</evidence>
<keyword evidence="9" id="KW-1185">Reference proteome</keyword>
<dbReference type="AlphaFoldDB" id="A0AA41Q5B7"/>
<feature type="transmembrane region" description="Helical" evidence="6">
    <location>
        <begin position="59"/>
        <end position="79"/>
    </location>
</feature>
<feature type="transmembrane region" description="Helical" evidence="6">
    <location>
        <begin position="243"/>
        <end position="262"/>
    </location>
</feature>
<dbReference type="PRINTS" id="PR01036">
    <property type="entry name" value="TCRTETB"/>
</dbReference>
<dbReference type="RefSeq" id="WP_235056233.1">
    <property type="nucleotide sequence ID" value="NZ_JAKFHA010000025.1"/>
</dbReference>
<feature type="transmembrane region" description="Helical" evidence="6">
    <location>
        <begin position="283"/>
        <end position="310"/>
    </location>
</feature>
<feature type="transmembrane region" description="Helical" evidence="6">
    <location>
        <begin position="219"/>
        <end position="237"/>
    </location>
</feature>
<feature type="transmembrane region" description="Helical" evidence="6">
    <location>
        <begin position="24"/>
        <end position="47"/>
    </location>
</feature>
<organism evidence="8 9">
    <name type="scientific">Yinghuangia soli</name>
    <dbReference type="NCBI Taxonomy" id="2908204"/>
    <lineage>
        <taxon>Bacteria</taxon>
        <taxon>Bacillati</taxon>
        <taxon>Actinomycetota</taxon>
        <taxon>Actinomycetes</taxon>
        <taxon>Kitasatosporales</taxon>
        <taxon>Streptomycetaceae</taxon>
        <taxon>Yinghuangia</taxon>
    </lineage>
</organism>
<feature type="transmembrane region" description="Helical" evidence="6">
    <location>
        <begin position="349"/>
        <end position="370"/>
    </location>
</feature>
<dbReference type="Gene3D" id="1.20.1250.20">
    <property type="entry name" value="MFS general substrate transporter like domains"/>
    <property type="match status" value="1"/>
</dbReference>
<evidence type="ECO:0000313" key="9">
    <source>
        <dbReference type="Proteomes" id="UP001165378"/>
    </source>
</evidence>
<evidence type="ECO:0000256" key="1">
    <source>
        <dbReference type="ARBA" id="ARBA00004651"/>
    </source>
</evidence>
<feature type="transmembrane region" description="Helical" evidence="6">
    <location>
        <begin position="413"/>
        <end position="436"/>
    </location>
</feature>
<keyword evidence="4 6" id="KW-0472">Membrane</keyword>
<dbReference type="GO" id="GO:0022857">
    <property type="term" value="F:transmembrane transporter activity"/>
    <property type="evidence" value="ECO:0007669"/>
    <property type="project" value="InterPro"/>
</dbReference>
<protein>
    <submittedName>
        <fullName evidence="8">MFS transporter</fullName>
    </submittedName>
</protein>
<comment type="caution">
    <text evidence="8">The sequence shown here is derived from an EMBL/GenBank/DDBJ whole genome shotgun (WGS) entry which is preliminary data.</text>
</comment>
<comment type="subcellular location">
    <subcellularLocation>
        <location evidence="1">Cell membrane</location>
        <topology evidence="1">Multi-pass membrane protein</topology>
    </subcellularLocation>
</comment>
<feature type="transmembrane region" description="Helical" evidence="6">
    <location>
        <begin position="180"/>
        <end position="199"/>
    </location>
</feature>
<dbReference type="InterPro" id="IPR020846">
    <property type="entry name" value="MFS_dom"/>
</dbReference>
<dbReference type="PANTHER" id="PTHR42718:SF39">
    <property type="entry name" value="ACTINORHODIN TRANSPORTER-RELATED"/>
    <property type="match status" value="1"/>
</dbReference>
<accession>A0AA41Q5B7</accession>
<feature type="transmembrane region" description="Helical" evidence="6">
    <location>
        <begin position="316"/>
        <end position="337"/>
    </location>
</feature>
<evidence type="ECO:0000259" key="7">
    <source>
        <dbReference type="PROSITE" id="PS50850"/>
    </source>
</evidence>
<keyword evidence="2 6" id="KW-0812">Transmembrane</keyword>
<dbReference type="InterPro" id="IPR036259">
    <property type="entry name" value="MFS_trans_sf"/>
</dbReference>
<dbReference type="GO" id="GO:0046677">
    <property type="term" value="P:response to antibiotic"/>
    <property type="evidence" value="ECO:0007669"/>
    <property type="project" value="UniProtKB-KW"/>
</dbReference>
<evidence type="ECO:0000256" key="2">
    <source>
        <dbReference type="ARBA" id="ARBA00022692"/>
    </source>
</evidence>
<reference evidence="8" key="1">
    <citation type="submission" date="2022-01" db="EMBL/GenBank/DDBJ databases">
        <title>Genome-Based Taxonomic Classification of the Phylum Actinobacteria.</title>
        <authorList>
            <person name="Gao Y."/>
        </authorList>
    </citation>
    <scope>NUCLEOTIDE SEQUENCE</scope>
    <source>
        <strain evidence="8">KLBMP 8922</strain>
    </source>
</reference>
<evidence type="ECO:0000313" key="8">
    <source>
        <dbReference type="EMBL" id="MCF2531581.1"/>
    </source>
</evidence>
<dbReference type="PROSITE" id="PS50850">
    <property type="entry name" value="MFS"/>
    <property type="match status" value="1"/>
</dbReference>
<keyword evidence="3 6" id="KW-1133">Transmembrane helix</keyword>
<feature type="transmembrane region" description="Helical" evidence="6">
    <location>
        <begin position="376"/>
        <end position="401"/>
    </location>
</feature>
<sequence length="471" mass="47559">MTETTIPRPAAPASGPPSPGRPGLLLAAVLIGQFMALLDVSVVNVAGPTLRADLDASGGALQLVVAGYTIVYAALIVTGSRLGGMFGYRRLFMTGLAVFTAASLACGLAPDTGFLIAARGIQGAGAALMVPQVLSVIQRQFQGPARAKALGTYAATIAGGAVAGQILGGVLVGADLFGLSWRPVFLVNVPVGIALLAWVPRLMPDDRADVARSLDLRGLLVVSPAIVLLVVPLVLGHENGWPVWGWVSMAAAVVLFAVFVRVERDVAGKGGAPLVPGRLLRTPGVSAAAVTMTLIMASYAGFLFTVALYLQGGLGYSALHAGAVFVPGAAAFAAVSLNWQKLPARYHAVLPAAALVPVALAYTGLAWAQHERAGQVALMAGFAAVGGTLGAAFSPVMALGLRRVAPGDAPDASGVLATVTQFGQVLGVAVFGTVYLERLDAGAGAAAWTTGLGLAGTALAAALSALLLRRA</sequence>
<feature type="domain" description="Major facilitator superfamily (MFS) profile" evidence="7">
    <location>
        <begin position="25"/>
        <end position="471"/>
    </location>
</feature>
<evidence type="ECO:0000256" key="5">
    <source>
        <dbReference type="ARBA" id="ARBA00023251"/>
    </source>
</evidence>
<gene>
    <name evidence="8" type="ORF">LZ495_30800</name>
</gene>
<dbReference type="InterPro" id="IPR011701">
    <property type="entry name" value="MFS"/>
</dbReference>
<feature type="transmembrane region" description="Helical" evidence="6">
    <location>
        <begin position="116"/>
        <end position="137"/>
    </location>
</feature>
<dbReference type="GO" id="GO:0005886">
    <property type="term" value="C:plasma membrane"/>
    <property type="evidence" value="ECO:0007669"/>
    <property type="project" value="UniProtKB-SubCell"/>
</dbReference>
<dbReference type="CDD" id="cd17321">
    <property type="entry name" value="MFS_MMR_MDR_like"/>
    <property type="match status" value="1"/>
</dbReference>
<dbReference type="Gene3D" id="1.20.1720.10">
    <property type="entry name" value="Multidrug resistance protein D"/>
    <property type="match status" value="1"/>
</dbReference>
<keyword evidence="5" id="KW-0046">Antibiotic resistance</keyword>
<dbReference type="SUPFAM" id="SSF103473">
    <property type="entry name" value="MFS general substrate transporter"/>
    <property type="match status" value="1"/>
</dbReference>
<name>A0AA41Q5B7_9ACTN</name>
<proteinExistence type="predicted"/>
<evidence type="ECO:0000256" key="4">
    <source>
        <dbReference type="ARBA" id="ARBA00023136"/>
    </source>
</evidence>
<feature type="transmembrane region" description="Helical" evidence="6">
    <location>
        <begin position="149"/>
        <end position="174"/>
    </location>
</feature>
<dbReference type="PANTHER" id="PTHR42718">
    <property type="entry name" value="MAJOR FACILITATOR SUPERFAMILY MULTIDRUG TRANSPORTER MFSC"/>
    <property type="match status" value="1"/>
</dbReference>
<dbReference type="Proteomes" id="UP001165378">
    <property type="component" value="Unassembled WGS sequence"/>
</dbReference>